<gene>
    <name evidence="7" type="ORF">F9B16_00850</name>
</gene>
<evidence type="ECO:0000256" key="3">
    <source>
        <dbReference type="ARBA" id="ARBA00023012"/>
    </source>
</evidence>
<keyword evidence="4" id="KW-1133">Transmembrane helix</keyword>
<dbReference type="PANTHER" id="PTHR24421">
    <property type="entry name" value="NITRATE/NITRITE SENSOR PROTEIN NARX-RELATED"/>
    <property type="match status" value="1"/>
</dbReference>
<dbReference type="GO" id="GO:0000155">
    <property type="term" value="F:phosphorelay sensor kinase activity"/>
    <property type="evidence" value="ECO:0007669"/>
    <property type="project" value="InterPro"/>
</dbReference>
<dbReference type="Gene3D" id="3.30.565.10">
    <property type="entry name" value="Histidine kinase-like ATPase, C-terminal domain"/>
    <property type="match status" value="1"/>
</dbReference>
<dbReference type="InterPro" id="IPR050482">
    <property type="entry name" value="Sensor_HK_TwoCompSys"/>
</dbReference>
<keyword evidence="3" id="KW-0902">Two-component regulatory system</keyword>
<evidence type="ECO:0000256" key="2">
    <source>
        <dbReference type="ARBA" id="ARBA00022777"/>
    </source>
</evidence>
<evidence type="ECO:0000313" key="8">
    <source>
        <dbReference type="Proteomes" id="UP000483004"/>
    </source>
</evidence>
<keyword evidence="4" id="KW-0472">Membrane</keyword>
<dbReference type="AlphaFoldDB" id="A0A6L3W601"/>
<protein>
    <submittedName>
        <fullName evidence="7">Two-component sensor histidine kinase</fullName>
    </submittedName>
</protein>
<dbReference type="CDD" id="cd16917">
    <property type="entry name" value="HATPase_UhpB-NarQ-NarX-like"/>
    <property type="match status" value="1"/>
</dbReference>
<comment type="caution">
    <text evidence="7">The sequence shown here is derived from an EMBL/GenBank/DDBJ whole genome shotgun (WGS) entry which is preliminary data.</text>
</comment>
<keyword evidence="8" id="KW-1185">Reference proteome</keyword>
<feature type="transmembrane region" description="Helical" evidence="4">
    <location>
        <begin position="280"/>
        <end position="297"/>
    </location>
</feature>
<feature type="transmembrane region" description="Helical" evidence="4">
    <location>
        <begin position="222"/>
        <end position="242"/>
    </location>
</feature>
<evidence type="ECO:0000256" key="1">
    <source>
        <dbReference type="ARBA" id="ARBA00022679"/>
    </source>
</evidence>
<dbReference type="InterPro" id="IPR003594">
    <property type="entry name" value="HATPase_dom"/>
</dbReference>
<organism evidence="7 8">
    <name type="scientific">Actinomadura montaniterrae</name>
    <dbReference type="NCBI Taxonomy" id="1803903"/>
    <lineage>
        <taxon>Bacteria</taxon>
        <taxon>Bacillati</taxon>
        <taxon>Actinomycetota</taxon>
        <taxon>Actinomycetes</taxon>
        <taxon>Streptosporangiales</taxon>
        <taxon>Thermomonosporaceae</taxon>
        <taxon>Actinomadura</taxon>
    </lineage>
</organism>
<accession>A0A6L3W601</accession>
<dbReference type="RefSeq" id="WP_151537837.1">
    <property type="nucleotide sequence ID" value="NZ_WBMR01000001.1"/>
</dbReference>
<dbReference type="InterPro" id="IPR036890">
    <property type="entry name" value="HATPase_C_sf"/>
</dbReference>
<feature type="transmembrane region" description="Helical" evidence="4">
    <location>
        <begin position="78"/>
        <end position="100"/>
    </location>
</feature>
<name>A0A6L3W601_9ACTN</name>
<dbReference type="PROSITE" id="PS51318">
    <property type="entry name" value="TAT"/>
    <property type="match status" value="1"/>
</dbReference>
<dbReference type="PANTHER" id="PTHR24421:SF61">
    <property type="entry name" value="OXYGEN SENSOR HISTIDINE KINASE NREB"/>
    <property type="match status" value="1"/>
</dbReference>
<dbReference type="EMBL" id="WBMR01000001">
    <property type="protein sequence ID" value="KAB2390413.1"/>
    <property type="molecule type" value="Genomic_DNA"/>
</dbReference>
<evidence type="ECO:0000259" key="5">
    <source>
        <dbReference type="Pfam" id="PF02518"/>
    </source>
</evidence>
<dbReference type="SUPFAM" id="SSF55874">
    <property type="entry name" value="ATPase domain of HSP90 chaperone/DNA topoisomerase II/histidine kinase"/>
    <property type="match status" value="1"/>
</dbReference>
<dbReference type="InterPro" id="IPR006311">
    <property type="entry name" value="TAT_signal"/>
</dbReference>
<keyword evidence="1" id="KW-0808">Transferase</keyword>
<dbReference type="Proteomes" id="UP000483004">
    <property type="component" value="Unassembled WGS sequence"/>
</dbReference>
<keyword evidence="2 7" id="KW-0418">Kinase</keyword>
<evidence type="ECO:0000259" key="6">
    <source>
        <dbReference type="Pfam" id="PF07730"/>
    </source>
</evidence>
<dbReference type="OrthoDB" id="227596at2"/>
<feature type="transmembrane region" description="Helical" evidence="4">
    <location>
        <begin position="44"/>
        <end position="66"/>
    </location>
</feature>
<feature type="transmembrane region" description="Helical" evidence="4">
    <location>
        <begin position="248"/>
        <end position="268"/>
    </location>
</feature>
<feature type="transmembrane region" description="Helical" evidence="4">
    <location>
        <begin position="185"/>
        <end position="210"/>
    </location>
</feature>
<dbReference type="Pfam" id="PF02518">
    <property type="entry name" value="HATPase_c"/>
    <property type="match status" value="1"/>
</dbReference>
<evidence type="ECO:0000313" key="7">
    <source>
        <dbReference type="EMBL" id="KAB2390413.1"/>
    </source>
</evidence>
<feature type="domain" description="Signal transduction histidine kinase subgroup 3 dimerisation and phosphoacceptor" evidence="6">
    <location>
        <begin position="465"/>
        <end position="532"/>
    </location>
</feature>
<sequence length="660" mass="69887">MNRDPHGRTRRRRVLSAALFGAAVGSAVTGAVSAAAVGMSFGEALDAFVVTNALIGVSFATCGVLVSWHRPRNPVGRLLLAAGVLQAVTAGAVPLVRYGLTHGWPDVLVRGLVTVATCSWPWAIGLCLPLLLQLFPGDAGLGRGWRWVAWATVLSSPLFEAELATEHDPIADGYPLGYTAVQGSPAAWLTPVAEARTLLVVLAGLAALAVRYRRGDERRRRQLLWLVAAVLIMAVAWVPWAFVAGTLVVVLFSIPLVPAAMTIAILRYRLLDIRLVVSRTVLYGLLTTGVAGVYIGLVALLDRVMREQVGLGSSLAATVLIAVGFNPVRVRLQRLVDRVLYGDRSDPVRAVSRVGERLAAGLPGVLEAVREALRLPFAALRAGGTEIAASGDAPELLRTLPVTYGPDRIGDLVIGLRPGEKRLGRTDRAVLELLAAPLSVAVHAVGLSDELQRSREAIVMAREEERRRLRRDLHDGLGPALTGVAFKADAAGNLLAADPAAARELIAELRGEVARAVAGIRRLVYDLRPPALDDLGLVGAVRQAIDRLARDGMAVRLTAPETLPALPAAVEAAAYRIAVEALTNAVRHSGAHRVDVRIHLDGRLHVQVTDDGTARDRPWCGGVGMASMRERAAEVGGVCEAGPGPQGGRVAAALPLAVPR</sequence>
<evidence type="ECO:0000256" key="4">
    <source>
        <dbReference type="SAM" id="Phobius"/>
    </source>
</evidence>
<dbReference type="GO" id="GO:0016020">
    <property type="term" value="C:membrane"/>
    <property type="evidence" value="ECO:0007669"/>
    <property type="project" value="InterPro"/>
</dbReference>
<proteinExistence type="predicted"/>
<dbReference type="Gene3D" id="1.20.5.1930">
    <property type="match status" value="1"/>
</dbReference>
<dbReference type="GO" id="GO:0046983">
    <property type="term" value="F:protein dimerization activity"/>
    <property type="evidence" value="ECO:0007669"/>
    <property type="project" value="InterPro"/>
</dbReference>
<feature type="domain" description="Histidine kinase/HSP90-like ATPase" evidence="5">
    <location>
        <begin position="571"/>
        <end position="655"/>
    </location>
</feature>
<dbReference type="Pfam" id="PF07730">
    <property type="entry name" value="HisKA_3"/>
    <property type="match status" value="1"/>
</dbReference>
<dbReference type="InterPro" id="IPR011712">
    <property type="entry name" value="Sig_transdc_His_kin_sub3_dim/P"/>
</dbReference>
<keyword evidence="4" id="KW-0812">Transmembrane</keyword>
<reference evidence="7 8" key="1">
    <citation type="submission" date="2019-09" db="EMBL/GenBank/DDBJ databases">
        <title>Actinomadura physcomitrii sp. nov., a novel actinomycete isolated from moss [Physcomitrium sphaericum (Ludw) Fuernr].</title>
        <authorList>
            <person name="Liu C."/>
            <person name="Zhuang X."/>
        </authorList>
    </citation>
    <scope>NUCLEOTIDE SEQUENCE [LARGE SCALE GENOMIC DNA]</scope>
    <source>
        <strain evidence="7 8">CYP1-1B</strain>
    </source>
</reference>